<dbReference type="AlphaFoldDB" id="A0A9P8T876"/>
<reference evidence="2" key="1">
    <citation type="journal article" date="2021" name="Open Biol.">
        <title>Shared evolutionary footprints suggest mitochondrial oxidative damage underlies multiple complex I losses in fungi.</title>
        <authorList>
            <person name="Schikora-Tamarit M.A."/>
            <person name="Marcet-Houben M."/>
            <person name="Nosek J."/>
            <person name="Gabaldon T."/>
        </authorList>
    </citation>
    <scope>NUCLEOTIDE SEQUENCE</scope>
    <source>
        <strain evidence="2">NCAIM Y.01608</strain>
    </source>
</reference>
<gene>
    <name evidence="2" type="ORF">OGATHE_002776</name>
</gene>
<accession>A0A9P8T876</accession>
<keyword evidence="3" id="KW-1185">Reference proteome</keyword>
<name>A0A9P8T876_9ASCO</name>
<sequence>MDSMIAGTSNGLMDLRFNTSAETPYFSFTTLAASRQKTRFLECETMVTSEPSSSILALPIGKTKSGEAASSDIGKDSPYNSSFSKKTTGLGSLIAALRRPLQSSEENGEITFKPGIDPYQAE</sequence>
<evidence type="ECO:0000313" key="3">
    <source>
        <dbReference type="Proteomes" id="UP000788993"/>
    </source>
</evidence>
<proteinExistence type="predicted"/>
<dbReference type="Proteomes" id="UP000788993">
    <property type="component" value="Unassembled WGS sequence"/>
</dbReference>
<feature type="region of interest" description="Disordered" evidence="1">
    <location>
        <begin position="65"/>
        <end position="84"/>
    </location>
</feature>
<organism evidence="2 3">
    <name type="scientific">Ogataea polymorpha</name>
    <dbReference type="NCBI Taxonomy" id="460523"/>
    <lineage>
        <taxon>Eukaryota</taxon>
        <taxon>Fungi</taxon>
        <taxon>Dikarya</taxon>
        <taxon>Ascomycota</taxon>
        <taxon>Saccharomycotina</taxon>
        <taxon>Pichiomycetes</taxon>
        <taxon>Pichiales</taxon>
        <taxon>Pichiaceae</taxon>
        <taxon>Ogataea</taxon>
    </lineage>
</organism>
<comment type="caution">
    <text evidence="2">The sequence shown here is derived from an EMBL/GenBank/DDBJ whole genome shotgun (WGS) entry which is preliminary data.</text>
</comment>
<protein>
    <submittedName>
        <fullName evidence="2">Uncharacterized protein</fullName>
    </submittedName>
</protein>
<evidence type="ECO:0000313" key="2">
    <source>
        <dbReference type="EMBL" id="KAH3669963.1"/>
    </source>
</evidence>
<reference evidence="2" key="2">
    <citation type="submission" date="2021-01" db="EMBL/GenBank/DDBJ databases">
        <authorList>
            <person name="Schikora-Tamarit M.A."/>
        </authorList>
    </citation>
    <scope>NUCLEOTIDE SEQUENCE</scope>
    <source>
        <strain evidence="2">NCAIM Y.01608</strain>
    </source>
</reference>
<feature type="region of interest" description="Disordered" evidence="1">
    <location>
        <begin position="102"/>
        <end position="122"/>
    </location>
</feature>
<dbReference type="EMBL" id="JAEUBD010000983">
    <property type="protein sequence ID" value="KAH3669963.1"/>
    <property type="molecule type" value="Genomic_DNA"/>
</dbReference>
<evidence type="ECO:0000256" key="1">
    <source>
        <dbReference type="SAM" id="MobiDB-lite"/>
    </source>
</evidence>